<dbReference type="InterPro" id="IPR016084">
    <property type="entry name" value="Haem_Oase-like_multi-hlx"/>
</dbReference>
<accession>A0ABV6HL19</accession>
<name>A0ABV6HL19_9SPHI</name>
<reference evidence="1 2" key="1">
    <citation type="submission" date="2024-09" db="EMBL/GenBank/DDBJ databases">
        <authorList>
            <person name="Sun Q."/>
            <person name="Mori K."/>
        </authorList>
    </citation>
    <scope>NUCLEOTIDE SEQUENCE [LARGE SCALE GENOMIC DNA]</scope>
    <source>
        <strain evidence="1 2">CCM 7765</strain>
    </source>
</reference>
<evidence type="ECO:0000313" key="2">
    <source>
        <dbReference type="Proteomes" id="UP001589774"/>
    </source>
</evidence>
<sequence>MQLAYIQQLEEAIAQQKEEIIYHPLYRSITSIDDLKVFMEHHIFAVWDFMSLLKALQRSLTCVQIPWYPIGDANTRYLINEIVTGEESDIDHLGNRKSHYEMYLEAMEQCGADTTSITKLTQALKEGNSMQIALRIADAPEAAVDFVSDTFDIISHATPAIQSAVFTFSREDLIPDMFISIIKDLDSEFPESISIFKYYLERHIEVDGDHHGNLALEMTSTLCGDDPSVWQDAIQAVKRSLQSRIKLWDCALMKMKCQKDQSSKEISNPS</sequence>
<dbReference type="InterPro" id="IPR024423">
    <property type="entry name" value="DUF3050"/>
</dbReference>
<organism evidence="1 2">
    <name type="scientific">Olivibacter oleidegradans</name>
    <dbReference type="NCBI Taxonomy" id="760123"/>
    <lineage>
        <taxon>Bacteria</taxon>
        <taxon>Pseudomonadati</taxon>
        <taxon>Bacteroidota</taxon>
        <taxon>Sphingobacteriia</taxon>
        <taxon>Sphingobacteriales</taxon>
        <taxon>Sphingobacteriaceae</taxon>
        <taxon>Olivibacter</taxon>
    </lineage>
</organism>
<dbReference type="SUPFAM" id="SSF48613">
    <property type="entry name" value="Heme oxygenase-like"/>
    <property type="match status" value="1"/>
</dbReference>
<comment type="caution">
    <text evidence="1">The sequence shown here is derived from an EMBL/GenBank/DDBJ whole genome shotgun (WGS) entry which is preliminary data.</text>
</comment>
<dbReference type="EMBL" id="JBHLWO010000002">
    <property type="protein sequence ID" value="MFC0319566.1"/>
    <property type="molecule type" value="Genomic_DNA"/>
</dbReference>
<protein>
    <submittedName>
        <fullName evidence="1">DUF3050 domain-containing protein</fullName>
    </submittedName>
</protein>
<proteinExistence type="predicted"/>
<dbReference type="Pfam" id="PF11251">
    <property type="entry name" value="DUF3050"/>
    <property type="match status" value="1"/>
</dbReference>
<keyword evidence="2" id="KW-1185">Reference proteome</keyword>
<evidence type="ECO:0000313" key="1">
    <source>
        <dbReference type="EMBL" id="MFC0319566.1"/>
    </source>
</evidence>
<dbReference type="Gene3D" id="1.20.910.10">
    <property type="entry name" value="Heme oxygenase-like"/>
    <property type="match status" value="1"/>
</dbReference>
<dbReference type="Proteomes" id="UP001589774">
    <property type="component" value="Unassembled WGS sequence"/>
</dbReference>
<dbReference type="RefSeq" id="WP_130855854.1">
    <property type="nucleotide sequence ID" value="NZ_JBHLWO010000002.1"/>
</dbReference>
<gene>
    <name evidence="1" type="ORF">ACFFI0_14695</name>
</gene>